<dbReference type="PANTHER" id="PTHR43806:SF11">
    <property type="entry name" value="CEREVISIN-RELATED"/>
    <property type="match status" value="1"/>
</dbReference>
<dbReference type="PROSITE" id="PS51892">
    <property type="entry name" value="SUBTILASE"/>
    <property type="match status" value="1"/>
</dbReference>
<reference evidence="9" key="1">
    <citation type="journal article" date="2020" name="Fungal Divers.">
        <title>Resolving the Mortierellaceae phylogeny through synthesis of multi-gene phylogenetics and phylogenomics.</title>
        <authorList>
            <person name="Vandepol N."/>
            <person name="Liber J."/>
            <person name="Desiro A."/>
            <person name="Na H."/>
            <person name="Kennedy M."/>
            <person name="Barry K."/>
            <person name="Grigoriev I.V."/>
            <person name="Miller A.N."/>
            <person name="O'Donnell K."/>
            <person name="Stajich J.E."/>
            <person name="Bonito G."/>
        </authorList>
    </citation>
    <scope>NUCLEOTIDE SEQUENCE</scope>
    <source>
        <strain evidence="9">NVP60</strain>
    </source>
</reference>
<evidence type="ECO:0000256" key="5">
    <source>
        <dbReference type="PROSITE-ProRule" id="PRU01240"/>
    </source>
</evidence>
<sequence length="353" mass="37297">MLFKLSAVALFVASTAVAFPSWGNSDNLAPVISSSNADVVPDSYIVVFKDGVRANDHSAWAATLHKRDLTTNGIWDNIASGVKHVYDMGSFQGLAGRFRPDVLDEIRKHPDVDYIERDQLVYASEIKIQNRAPWGLARISHRKGLTLGTFNKYEHNPNGGDGVTVFVIDTGVNTDHIEFEGRASWGKTVPANDPDADDNGHGTHLAGLIGGKTYGVAKKVKLVSVKILSGNGSDITSNVIGGMDWVAAQAVAGKTVVNMALGGGKSKAIYDAAARLYAKNAPLFVAAGSSGDACNGSPSGALTAFTVGATDINDALSAFSAYGPCVEMFAPGRLRRVLRRYLSQGGLNTARSV</sequence>
<dbReference type="SUPFAM" id="SSF54897">
    <property type="entry name" value="Protease propeptides/inhibitors"/>
    <property type="match status" value="1"/>
</dbReference>
<dbReference type="Proteomes" id="UP000823405">
    <property type="component" value="Unassembled WGS sequence"/>
</dbReference>
<dbReference type="InterPro" id="IPR000209">
    <property type="entry name" value="Peptidase_S8/S53_dom"/>
</dbReference>
<dbReference type="InterPro" id="IPR050131">
    <property type="entry name" value="Peptidase_S8_subtilisin-like"/>
</dbReference>
<keyword evidence="3" id="KW-0378">Hydrolase</keyword>
<name>A0A9P6RA38_9FUNG</name>
<protein>
    <submittedName>
        <fullName evidence="9">Serine protease</fullName>
    </submittedName>
</protein>
<evidence type="ECO:0000313" key="9">
    <source>
        <dbReference type="EMBL" id="KAG0313277.1"/>
    </source>
</evidence>
<dbReference type="Pfam" id="PF05922">
    <property type="entry name" value="Inhibitor_I9"/>
    <property type="match status" value="1"/>
</dbReference>
<feature type="domain" description="Inhibitor I9" evidence="8">
    <location>
        <begin position="43"/>
        <end position="122"/>
    </location>
</feature>
<proteinExistence type="inferred from homology"/>
<keyword evidence="10" id="KW-1185">Reference proteome</keyword>
<dbReference type="InterPro" id="IPR037045">
    <property type="entry name" value="S8pro/Inhibitor_I9_sf"/>
</dbReference>
<feature type="domain" description="Peptidase S8/S53" evidence="7">
    <location>
        <begin position="160"/>
        <end position="333"/>
    </location>
</feature>
<feature type="chain" id="PRO_5040314846" evidence="6">
    <location>
        <begin position="19"/>
        <end position="353"/>
    </location>
</feature>
<dbReference type="PRINTS" id="PR00723">
    <property type="entry name" value="SUBTILISIN"/>
</dbReference>
<dbReference type="InterPro" id="IPR036852">
    <property type="entry name" value="Peptidase_S8/S53_dom_sf"/>
</dbReference>
<dbReference type="PROSITE" id="PS00136">
    <property type="entry name" value="SUBTILASE_ASP"/>
    <property type="match status" value="1"/>
</dbReference>
<gene>
    <name evidence="9" type="primary">SUB8_4</name>
    <name evidence="9" type="ORF">BGZ97_010342</name>
</gene>
<dbReference type="SUPFAM" id="SSF52743">
    <property type="entry name" value="Subtilisin-like"/>
    <property type="match status" value="1"/>
</dbReference>
<accession>A0A9P6RA38</accession>
<organism evidence="9 10">
    <name type="scientific">Linnemannia gamsii</name>
    <dbReference type="NCBI Taxonomy" id="64522"/>
    <lineage>
        <taxon>Eukaryota</taxon>
        <taxon>Fungi</taxon>
        <taxon>Fungi incertae sedis</taxon>
        <taxon>Mucoromycota</taxon>
        <taxon>Mortierellomycotina</taxon>
        <taxon>Mortierellomycetes</taxon>
        <taxon>Mortierellales</taxon>
        <taxon>Mortierellaceae</taxon>
        <taxon>Linnemannia</taxon>
    </lineage>
</organism>
<comment type="caution">
    <text evidence="9">The sequence shown here is derived from an EMBL/GenBank/DDBJ whole genome shotgun (WGS) entry which is preliminary data.</text>
</comment>
<evidence type="ECO:0000256" key="3">
    <source>
        <dbReference type="ARBA" id="ARBA00022801"/>
    </source>
</evidence>
<dbReference type="Pfam" id="PF00082">
    <property type="entry name" value="Peptidase_S8"/>
    <property type="match status" value="1"/>
</dbReference>
<dbReference type="PANTHER" id="PTHR43806">
    <property type="entry name" value="PEPTIDASE S8"/>
    <property type="match status" value="1"/>
</dbReference>
<dbReference type="CDD" id="cd04077">
    <property type="entry name" value="Peptidases_S8_PCSK9_ProteinaseK_like"/>
    <property type="match status" value="1"/>
</dbReference>
<keyword evidence="4" id="KW-0720">Serine protease</keyword>
<dbReference type="InterPro" id="IPR010259">
    <property type="entry name" value="S8pro/Inhibitor_I9"/>
</dbReference>
<dbReference type="InterPro" id="IPR023827">
    <property type="entry name" value="Peptidase_S8_Asp-AS"/>
</dbReference>
<dbReference type="GO" id="GO:0004252">
    <property type="term" value="F:serine-type endopeptidase activity"/>
    <property type="evidence" value="ECO:0007669"/>
    <property type="project" value="InterPro"/>
</dbReference>
<evidence type="ECO:0000256" key="1">
    <source>
        <dbReference type="ARBA" id="ARBA00011073"/>
    </source>
</evidence>
<dbReference type="InterPro" id="IPR034193">
    <property type="entry name" value="PCSK9_ProteinaseK-like"/>
</dbReference>
<dbReference type="GO" id="GO:0006508">
    <property type="term" value="P:proteolysis"/>
    <property type="evidence" value="ECO:0007669"/>
    <property type="project" value="UniProtKB-KW"/>
</dbReference>
<comment type="similarity">
    <text evidence="1 5">Belongs to the peptidase S8 family.</text>
</comment>
<comment type="caution">
    <text evidence="5">Lacks conserved residue(s) required for the propagation of feature annotation.</text>
</comment>
<keyword evidence="6" id="KW-0732">Signal</keyword>
<dbReference type="Gene3D" id="3.40.50.200">
    <property type="entry name" value="Peptidase S8/S53 domain"/>
    <property type="match status" value="1"/>
</dbReference>
<dbReference type="OrthoDB" id="206201at2759"/>
<evidence type="ECO:0000256" key="2">
    <source>
        <dbReference type="ARBA" id="ARBA00022670"/>
    </source>
</evidence>
<evidence type="ECO:0000313" key="10">
    <source>
        <dbReference type="Proteomes" id="UP000823405"/>
    </source>
</evidence>
<dbReference type="Gene3D" id="3.30.70.80">
    <property type="entry name" value="Peptidase S8 propeptide/proteinase inhibitor I9"/>
    <property type="match status" value="1"/>
</dbReference>
<dbReference type="EMBL" id="JAAAIN010000529">
    <property type="protein sequence ID" value="KAG0313277.1"/>
    <property type="molecule type" value="Genomic_DNA"/>
</dbReference>
<dbReference type="GO" id="GO:0005615">
    <property type="term" value="C:extracellular space"/>
    <property type="evidence" value="ECO:0007669"/>
    <property type="project" value="TreeGrafter"/>
</dbReference>
<dbReference type="InterPro" id="IPR015500">
    <property type="entry name" value="Peptidase_S8_subtilisin-rel"/>
</dbReference>
<evidence type="ECO:0000256" key="6">
    <source>
        <dbReference type="SAM" id="SignalP"/>
    </source>
</evidence>
<feature type="signal peptide" evidence="6">
    <location>
        <begin position="1"/>
        <end position="18"/>
    </location>
</feature>
<evidence type="ECO:0000256" key="4">
    <source>
        <dbReference type="ARBA" id="ARBA00022825"/>
    </source>
</evidence>
<keyword evidence="2 9" id="KW-0645">Protease</keyword>
<evidence type="ECO:0000259" key="8">
    <source>
        <dbReference type="Pfam" id="PF05922"/>
    </source>
</evidence>
<dbReference type="AlphaFoldDB" id="A0A9P6RA38"/>
<evidence type="ECO:0000259" key="7">
    <source>
        <dbReference type="Pfam" id="PF00082"/>
    </source>
</evidence>